<comment type="subcellular location">
    <subcellularLocation>
        <location evidence="2">Early endosome membrane</location>
        <topology evidence="2">Peripheral membrane protein</topology>
    </subcellularLocation>
    <subcellularLocation>
        <location evidence="1">Golgi apparatus</location>
        <location evidence="1">trans-Golgi network membrane</location>
        <topology evidence="1">Peripheral membrane protein</topology>
    </subcellularLocation>
</comment>
<dbReference type="InterPro" id="IPR038425">
    <property type="entry name" value="GAT_sf"/>
</dbReference>
<feature type="domain" description="GAT" evidence="14">
    <location>
        <begin position="172"/>
        <end position="299"/>
    </location>
</feature>
<dbReference type="InterPro" id="IPR013041">
    <property type="entry name" value="Clathrin_app_Ig-like_sf"/>
</dbReference>
<comment type="caution">
    <text evidence="15">The sequence shown here is derived from an EMBL/GenBank/DDBJ whole genome shotgun (WGS) entry which is preliminary data.</text>
</comment>
<dbReference type="GO" id="GO:0006886">
    <property type="term" value="P:intracellular protein transport"/>
    <property type="evidence" value="ECO:0007669"/>
    <property type="project" value="InterPro"/>
</dbReference>
<dbReference type="Pfam" id="PF02883">
    <property type="entry name" value="Alpha_adaptinC2"/>
    <property type="match status" value="1"/>
</dbReference>
<dbReference type="GO" id="GO:0031901">
    <property type="term" value="C:early endosome membrane"/>
    <property type="evidence" value="ECO:0007669"/>
    <property type="project" value="UniProtKB-SubCell"/>
</dbReference>
<evidence type="ECO:0000256" key="8">
    <source>
        <dbReference type="ARBA" id="ARBA00023034"/>
    </source>
</evidence>
<feature type="region of interest" description="Disordered" evidence="11">
    <location>
        <begin position="304"/>
        <end position="324"/>
    </location>
</feature>
<dbReference type="GO" id="GO:0031267">
    <property type="term" value="F:small GTPase binding"/>
    <property type="evidence" value="ECO:0007669"/>
    <property type="project" value="InterPro"/>
</dbReference>
<feature type="domain" description="VHS" evidence="12">
    <location>
        <begin position="18"/>
        <end position="148"/>
    </location>
</feature>
<keyword evidence="9" id="KW-0472">Membrane</keyword>
<feature type="coiled-coil region" evidence="10">
    <location>
        <begin position="191"/>
        <end position="222"/>
    </location>
</feature>
<dbReference type="EMBL" id="JANPWB010000014">
    <property type="protein sequence ID" value="KAJ1095919.1"/>
    <property type="molecule type" value="Genomic_DNA"/>
</dbReference>
<dbReference type="PROSITE" id="PS50180">
    <property type="entry name" value="GAE"/>
    <property type="match status" value="1"/>
</dbReference>
<evidence type="ECO:0000256" key="9">
    <source>
        <dbReference type="ARBA" id="ARBA00023136"/>
    </source>
</evidence>
<dbReference type="SUPFAM" id="SSF48464">
    <property type="entry name" value="ENTH/VHS domain"/>
    <property type="match status" value="1"/>
</dbReference>
<dbReference type="SMART" id="SM00288">
    <property type="entry name" value="VHS"/>
    <property type="match status" value="1"/>
</dbReference>
<dbReference type="PROSITE" id="PS50179">
    <property type="entry name" value="VHS"/>
    <property type="match status" value="1"/>
</dbReference>
<evidence type="ECO:0000256" key="11">
    <source>
        <dbReference type="SAM" id="MobiDB-lite"/>
    </source>
</evidence>
<keyword evidence="10" id="KW-0175">Coiled coil</keyword>
<dbReference type="Gene3D" id="2.60.40.1230">
    <property type="match status" value="1"/>
</dbReference>
<dbReference type="InterPro" id="IPR008942">
    <property type="entry name" value="ENTH_VHS"/>
</dbReference>
<evidence type="ECO:0000256" key="7">
    <source>
        <dbReference type="ARBA" id="ARBA00022927"/>
    </source>
</evidence>
<feature type="domain" description="GAE" evidence="13">
    <location>
        <begin position="506"/>
        <end position="627"/>
    </location>
</feature>
<reference evidence="15" key="1">
    <citation type="journal article" date="2022" name="bioRxiv">
        <title>Sequencing and chromosome-scale assembly of the giantPleurodeles waltlgenome.</title>
        <authorList>
            <person name="Brown T."/>
            <person name="Elewa A."/>
            <person name="Iarovenko S."/>
            <person name="Subramanian E."/>
            <person name="Araus A.J."/>
            <person name="Petzold A."/>
            <person name="Susuki M."/>
            <person name="Suzuki K.-i.T."/>
            <person name="Hayashi T."/>
            <person name="Toyoda A."/>
            <person name="Oliveira C."/>
            <person name="Osipova E."/>
            <person name="Leigh N.D."/>
            <person name="Simon A."/>
            <person name="Yun M.H."/>
        </authorList>
    </citation>
    <scope>NUCLEOTIDE SEQUENCE</scope>
    <source>
        <strain evidence="15">20211129_DDA</strain>
        <tissue evidence="15">Liver</tissue>
    </source>
</reference>
<keyword evidence="8" id="KW-0333">Golgi apparatus</keyword>
<dbReference type="SUPFAM" id="SSF49348">
    <property type="entry name" value="Clathrin adaptor appendage domain"/>
    <property type="match status" value="1"/>
</dbReference>
<dbReference type="FunFam" id="1.20.5.170:FF:000023">
    <property type="entry name" value="ADP-ribosylation factor-binding protein GGA3 isoform X1"/>
    <property type="match status" value="1"/>
</dbReference>
<sequence length="636" mass="70315">MAGPGPQQDTIGLWLNKATDPENSEENWESIQRLCDLVNADPEGPLIATRILAHKIQSPQEPEALRALTVLETCINNCGNSFHQEIAKFRFLNELIKVISPKFLGSWSAHNVKERIIEILYSWTVWFPEESKIQTAYRTLKKNGIIKKDPKLPRDKLLPPPSPRPKDSIFDDEEKSQLLARLLKSNHPEDLKAANRLIKTLIKEEQEKNEKHSRRVAAINDVQSQTTLLAEKLSKYQKGCVSPGDRQEMQNLYERCEKLRPTLFRLASDTLDNDEALAEVLRVNDKLTQELSMYRQIVGGRGCEGRSLGPAPADGSDTRENTGPEVTRSYRLIDFTSLDGLEEVGHRTAGPALLSVPSICVLEEEFLSLELRDSPAFQMASPDSAPAQLAAQNGFPSAHASAQVRAKGGRPLGGSGDQDKGLLLDIGTLPPPCHLELRNCSGDRLSPLDLPGHNMEMQPQFENNSWSTGAPKGSRQQVPVPAVSSATTLDASLDSLFIPLESIRPSSIVPVTVYDNNGLKVMLHVSSETAPERPDVTVLVLSVLSTAPEPTQHILFQAAVPKVMRIKLQPSSSSELPPFNPLLPPEVISQVLLICNPQKERVRLKYKLTFTQAGQAFSDTGEIHSSLDGTVWNRIR</sequence>
<evidence type="ECO:0000256" key="3">
    <source>
        <dbReference type="ARBA" id="ARBA00008099"/>
    </source>
</evidence>
<dbReference type="InterPro" id="IPR008153">
    <property type="entry name" value="GAE_dom"/>
</dbReference>
<dbReference type="AlphaFoldDB" id="A0AAV7LYF3"/>
<feature type="region of interest" description="Disordered" evidence="11">
    <location>
        <begin position="150"/>
        <end position="170"/>
    </location>
</feature>
<dbReference type="Gene3D" id="1.25.40.90">
    <property type="match status" value="1"/>
</dbReference>
<evidence type="ECO:0000256" key="4">
    <source>
        <dbReference type="ARBA" id="ARBA00022448"/>
    </source>
</evidence>
<dbReference type="SMART" id="SM00809">
    <property type="entry name" value="Alpha_adaptinC2"/>
    <property type="match status" value="1"/>
</dbReference>
<keyword evidence="7" id="KW-0653">Protein transport</keyword>
<dbReference type="SUPFAM" id="SSF89009">
    <property type="entry name" value="GAT-like domain"/>
    <property type="match status" value="1"/>
</dbReference>
<evidence type="ECO:0000256" key="2">
    <source>
        <dbReference type="ARBA" id="ARBA00004220"/>
    </source>
</evidence>
<gene>
    <name evidence="15" type="ORF">NDU88_001069</name>
</gene>
<dbReference type="GO" id="GO:0035091">
    <property type="term" value="F:phosphatidylinositol binding"/>
    <property type="evidence" value="ECO:0007669"/>
    <property type="project" value="InterPro"/>
</dbReference>
<organism evidence="15 16">
    <name type="scientific">Pleurodeles waltl</name>
    <name type="common">Iberian ribbed newt</name>
    <dbReference type="NCBI Taxonomy" id="8319"/>
    <lineage>
        <taxon>Eukaryota</taxon>
        <taxon>Metazoa</taxon>
        <taxon>Chordata</taxon>
        <taxon>Craniata</taxon>
        <taxon>Vertebrata</taxon>
        <taxon>Euteleostomi</taxon>
        <taxon>Amphibia</taxon>
        <taxon>Batrachia</taxon>
        <taxon>Caudata</taxon>
        <taxon>Salamandroidea</taxon>
        <taxon>Salamandridae</taxon>
        <taxon>Pleurodelinae</taxon>
        <taxon>Pleurodeles</taxon>
    </lineage>
</organism>
<dbReference type="InterPro" id="IPR008152">
    <property type="entry name" value="Clathrin_a/b/g-adaptin_app_Ig"/>
</dbReference>
<accession>A0AAV7LYF3</accession>
<dbReference type="GO" id="GO:0005802">
    <property type="term" value="C:trans-Golgi network"/>
    <property type="evidence" value="ECO:0007669"/>
    <property type="project" value="InterPro"/>
</dbReference>
<dbReference type="Gene3D" id="1.20.58.160">
    <property type="match status" value="1"/>
</dbReference>
<evidence type="ECO:0000313" key="15">
    <source>
        <dbReference type="EMBL" id="KAJ1095919.1"/>
    </source>
</evidence>
<dbReference type="InterPro" id="IPR002014">
    <property type="entry name" value="VHS_dom"/>
</dbReference>
<keyword evidence="6" id="KW-0832">Ubl conjugation</keyword>
<keyword evidence="16" id="KW-1185">Reference proteome</keyword>
<dbReference type="PROSITE" id="PS50909">
    <property type="entry name" value="GAT"/>
    <property type="match status" value="1"/>
</dbReference>
<evidence type="ECO:0000256" key="10">
    <source>
        <dbReference type="SAM" id="Coils"/>
    </source>
</evidence>
<dbReference type="Proteomes" id="UP001066276">
    <property type="component" value="Chromosome 10"/>
</dbReference>
<comment type="similarity">
    <text evidence="3">Belongs to the GGA protein family.</text>
</comment>
<evidence type="ECO:0000256" key="6">
    <source>
        <dbReference type="ARBA" id="ARBA00022843"/>
    </source>
</evidence>
<dbReference type="Pfam" id="PF18308">
    <property type="entry name" value="GGA_N-GAT"/>
    <property type="match status" value="1"/>
</dbReference>
<dbReference type="InterPro" id="IPR027422">
    <property type="entry name" value="GGA1-3"/>
</dbReference>
<dbReference type="PANTHER" id="PTHR45905">
    <property type="entry name" value="GOLGI-LOCALIZED, GAMMA-ADAPTIN EAR CONTAINING, ARF BINDING PROTEIN"/>
    <property type="match status" value="1"/>
</dbReference>
<dbReference type="GO" id="GO:0006893">
    <property type="term" value="P:Golgi to plasma membrane transport"/>
    <property type="evidence" value="ECO:0007669"/>
    <property type="project" value="TreeGrafter"/>
</dbReference>
<keyword evidence="4" id="KW-0813">Transport</keyword>
<dbReference type="InterPro" id="IPR041198">
    <property type="entry name" value="GGA_N-GAT"/>
</dbReference>
<protein>
    <recommendedName>
        <fullName evidence="17">ADP-ribosylation factor-binding protein GGA2</fullName>
    </recommendedName>
</protein>
<evidence type="ECO:0008006" key="17">
    <source>
        <dbReference type="Google" id="ProtNLM"/>
    </source>
</evidence>
<dbReference type="Pfam" id="PF03127">
    <property type="entry name" value="GAT"/>
    <property type="match status" value="1"/>
</dbReference>
<evidence type="ECO:0000256" key="1">
    <source>
        <dbReference type="ARBA" id="ARBA00004150"/>
    </source>
</evidence>
<proteinExistence type="inferred from homology"/>
<feature type="region of interest" description="Disordered" evidence="11">
    <location>
        <begin position="380"/>
        <end position="419"/>
    </location>
</feature>
<evidence type="ECO:0000259" key="13">
    <source>
        <dbReference type="PROSITE" id="PS50180"/>
    </source>
</evidence>
<evidence type="ECO:0000259" key="12">
    <source>
        <dbReference type="PROSITE" id="PS50179"/>
    </source>
</evidence>
<evidence type="ECO:0000259" key="14">
    <source>
        <dbReference type="PROSITE" id="PS50909"/>
    </source>
</evidence>
<dbReference type="PANTHER" id="PTHR45905:SF2">
    <property type="entry name" value="ADP-RIBOSYLATION FACTOR-BINDING PROTEIN GGA2"/>
    <property type="match status" value="1"/>
</dbReference>
<dbReference type="GO" id="GO:0034394">
    <property type="term" value="P:protein localization to cell surface"/>
    <property type="evidence" value="ECO:0007669"/>
    <property type="project" value="TreeGrafter"/>
</dbReference>
<name>A0AAV7LYF3_PLEWA</name>
<dbReference type="Pfam" id="PF00790">
    <property type="entry name" value="VHS"/>
    <property type="match status" value="1"/>
</dbReference>
<evidence type="ECO:0000313" key="16">
    <source>
        <dbReference type="Proteomes" id="UP001066276"/>
    </source>
</evidence>
<keyword evidence="5" id="KW-0967">Endosome</keyword>
<dbReference type="Gene3D" id="1.20.5.170">
    <property type="match status" value="1"/>
</dbReference>
<dbReference type="GO" id="GO:0043130">
    <property type="term" value="F:ubiquitin binding"/>
    <property type="evidence" value="ECO:0007669"/>
    <property type="project" value="InterPro"/>
</dbReference>
<dbReference type="InterPro" id="IPR004152">
    <property type="entry name" value="GAT_dom"/>
</dbReference>
<evidence type="ECO:0000256" key="5">
    <source>
        <dbReference type="ARBA" id="ARBA00022753"/>
    </source>
</evidence>